<dbReference type="PANTHER" id="PTHR46670:SF3">
    <property type="entry name" value="ENDONUCLEASE_EXONUCLEASE_PHOSPHATASE DOMAIN-CONTAINING PROTEIN"/>
    <property type="match status" value="1"/>
</dbReference>
<accession>A0AAU9WGP2</accession>
<comment type="caution">
    <text evidence="2">The sequence shown here is derived from an EMBL/GenBank/DDBJ whole genome shotgun (WGS) entry which is preliminary data.</text>
</comment>
<dbReference type="InterPro" id="IPR036691">
    <property type="entry name" value="Endo/exonu/phosph_ase_sf"/>
</dbReference>
<keyword evidence="3" id="KW-1185">Reference proteome</keyword>
<reference evidence="2 3" key="1">
    <citation type="submission" date="2022-05" db="EMBL/GenBank/DDBJ databases">
        <authorList>
            <consortium name="Genoscope - CEA"/>
            <person name="William W."/>
        </authorList>
    </citation>
    <scope>NUCLEOTIDE SEQUENCE [LARGE SCALE GENOMIC DNA]</scope>
</reference>
<evidence type="ECO:0000313" key="3">
    <source>
        <dbReference type="Proteomes" id="UP001159428"/>
    </source>
</evidence>
<dbReference type="Gene3D" id="3.60.10.10">
    <property type="entry name" value="Endonuclease/exonuclease/phosphatase"/>
    <property type="match status" value="1"/>
</dbReference>
<evidence type="ECO:0008006" key="4">
    <source>
        <dbReference type="Google" id="ProtNLM"/>
    </source>
</evidence>
<organism evidence="2 3">
    <name type="scientific">Pocillopora meandrina</name>
    <dbReference type="NCBI Taxonomy" id="46732"/>
    <lineage>
        <taxon>Eukaryota</taxon>
        <taxon>Metazoa</taxon>
        <taxon>Cnidaria</taxon>
        <taxon>Anthozoa</taxon>
        <taxon>Hexacorallia</taxon>
        <taxon>Scleractinia</taxon>
        <taxon>Astrocoeniina</taxon>
        <taxon>Pocilloporidae</taxon>
        <taxon>Pocillopora</taxon>
    </lineage>
</organism>
<proteinExistence type="predicted"/>
<evidence type="ECO:0000256" key="1">
    <source>
        <dbReference type="SAM" id="MobiDB-lite"/>
    </source>
</evidence>
<dbReference type="Proteomes" id="UP001159428">
    <property type="component" value="Unassembled WGS sequence"/>
</dbReference>
<dbReference type="EMBL" id="CALNXJ010000014">
    <property type="protein sequence ID" value="CAH3114446.1"/>
    <property type="molecule type" value="Genomic_DNA"/>
</dbReference>
<dbReference type="SUPFAM" id="SSF56219">
    <property type="entry name" value="DNase I-like"/>
    <property type="match status" value="1"/>
</dbReference>
<dbReference type="AlphaFoldDB" id="A0AAU9WGP2"/>
<dbReference type="PANTHER" id="PTHR46670">
    <property type="entry name" value="ENDO/EXONUCLEASE/PHOSPHATASE DOMAIN-CONTAINING PROTEIN"/>
    <property type="match status" value="1"/>
</dbReference>
<sequence length="169" mass="18957">MLVGDFNFHIDRQTDCDAKRFVSILDSFDLVQHVAGPTHRDGHTLDLVITRASEKELVSNCCVGQKISDHFAVHCNLALVKPSLERKVISYRKTRSIDFDKFRQDLVNSSLLSDSSDHADLDALVGAFNDTLSHLVDSHAPLKTRTITIRPPPHGTRMRLPQKSAKEDL</sequence>
<feature type="region of interest" description="Disordered" evidence="1">
    <location>
        <begin position="146"/>
        <end position="169"/>
    </location>
</feature>
<evidence type="ECO:0000313" key="2">
    <source>
        <dbReference type="EMBL" id="CAH3114446.1"/>
    </source>
</evidence>
<gene>
    <name evidence="2" type="ORF">PMEA_00005460</name>
</gene>
<protein>
    <recommendedName>
        <fullName evidence="4">Endonuclease/exonuclease/phosphatase domain-containing protein</fullName>
    </recommendedName>
</protein>
<name>A0AAU9WGP2_9CNID</name>